<protein>
    <recommendedName>
        <fullName evidence="1">ADF-H domain-containing protein</fullName>
    </recommendedName>
</protein>
<dbReference type="InterPro" id="IPR002108">
    <property type="entry name" value="ADF-H"/>
</dbReference>
<dbReference type="GO" id="GO:0003779">
    <property type="term" value="F:actin binding"/>
    <property type="evidence" value="ECO:0007669"/>
    <property type="project" value="InterPro"/>
</dbReference>
<dbReference type="SUPFAM" id="SSF55753">
    <property type="entry name" value="Actin depolymerizing proteins"/>
    <property type="match status" value="1"/>
</dbReference>
<evidence type="ECO:0000313" key="2">
    <source>
        <dbReference type="EMBL" id="KAH7123378.1"/>
    </source>
</evidence>
<dbReference type="EMBL" id="JAGMUU010000025">
    <property type="protein sequence ID" value="KAH7123378.1"/>
    <property type="molecule type" value="Genomic_DNA"/>
</dbReference>
<accession>A0A9P9III6</accession>
<dbReference type="Pfam" id="PF00241">
    <property type="entry name" value="Cofilin_ADF"/>
    <property type="match status" value="1"/>
</dbReference>
<evidence type="ECO:0000313" key="3">
    <source>
        <dbReference type="Proteomes" id="UP000717696"/>
    </source>
</evidence>
<dbReference type="Proteomes" id="UP000717696">
    <property type="component" value="Unassembled WGS sequence"/>
</dbReference>
<sequence length="145" mass="15737">MAKHPEDSNVWPDAPEVTAAYEAVRDDKDDTNWLLISYAAAVGNKLTITATDKGGLTELAMHLDDASSTCVKFVLAVWIGDGIKVMRKARVSIESGDVKRAHWPITASPSLPATRPSWMNLTLLRGYARSAVPITMVAAAEDELE</sequence>
<dbReference type="InterPro" id="IPR029006">
    <property type="entry name" value="ADF-H/Gelsolin-like_dom_sf"/>
</dbReference>
<dbReference type="OrthoDB" id="20822at2759"/>
<feature type="domain" description="ADF-H" evidence="1">
    <location>
        <begin position="14"/>
        <end position="101"/>
    </location>
</feature>
<name>A0A9P9III6_9HYPO</name>
<reference evidence="2" key="1">
    <citation type="journal article" date="2021" name="Nat. Commun.">
        <title>Genetic determinants of endophytism in the Arabidopsis root mycobiome.</title>
        <authorList>
            <person name="Mesny F."/>
            <person name="Miyauchi S."/>
            <person name="Thiergart T."/>
            <person name="Pickel B."/>
            <person name="Atanasova L."/>
            <person name="Karlsson M."/>
            <person name="Huettel B."/>
            <person name="Barry K.W."/>
            <person name="Haridas S."/>
            <person name="Chen C."/>
            <person name="Bauer D."/>
            <person name="Andreopoulos W."/>
            <person name="Pangilinan J."/>
            <person name="LaButti K."/>
            <person name="Riley R."/>
            <person name="Lipzen A."/>
            <person name="Clum A."/>
            <person name="Drula E."/>
            <person name="Henrissat B."/>
            <person name="Kohler A."/>
            <person name="Grigoriev I.V."/>
            <person name="Martin F.M."/>
            <person name="Hacquard S."/>
        </authorList>
    </citation>
    <scope>NUCLEOTIDE SEQUENCE</scope>
    <source>
        <strain evidence="2">MPI-CAGE-AT-0021</strain>
    </source>
</reference>
<organism evidence="2 3">
    <name type="scientific">Dactylonectria estremocensis</name>
    <dbReference type="NCBI Taxonomy" id="1079267"/>
    <lineage>
        <taxon>Eukaryota</taxon>
        <taxon>Fungi</taxon>
        <taxon>Dikarya</taxon>
        <taxon>Ascomycota</taxon>
        <taxon>Pezizomycotina</taxon>
        <taxon>Sordariomycetes</taxon>
        <taxon>Hypocreomycetidae</taxon>
        <taxon>Hypocreales</taxon>
        <taxon>Nectriaceae</taxon>
        <taxon>Dactylonectria</taxon>
    </lineage>
</organism>
<dbReference type="Gene3D" id="3.40.20.10">
    <property type="entry name" value="Severin"/>
    <property type="match status" value="1"/>
</dbReference>
<gene>
    <name evidence="2" type="ORF">B0J13DRAFT_628518</name>
</gene>
<proteinExistence type="predicted"/>
<keyword evidence="3" id="KW-1185">Reference proteome</keyword>
<evidence type="ECO:0000259" key="1">
    <source>
        <dbReference type="Pfam" id="PF00241"/>
    </source>
</evidence>
<dbReference type="AlphaFoldDB" id="A0A9P9III6"/>
<comment type="caution">
    <text evidence="2">The sequence shown here is derived from an EMBL/GenBank/DDBJ whole genome shotgun (WGS) entry which is preliminary data.</text>
</comment>